<evidence type="ECO:0000256" key="1">
    <source>
        <dbReference type="SAM" id="MobiDB-lite"/>
    </source>
</evidence>
<feature type="compositionally biased region" description="Basic and acidic residues" evidence="1">
    <location>
        <begin position="96"/>
        <end position="109"/>
    </location>
</feature>
<dbReference type="AlphaFoldDB" id="A0AA91PBE7"/>
<reference evidence="2 3" key="1">
    <citation type="submission" date="2017-04" db="EMBL/GenBank/DDBJ databases">
        <title>The new phylogeny of genus Mycobacterium.</title>
        <authorList>
            <person name="Tortoli E."/>
            <person name="Trovato A."/>
            <person name="Cirillo D.M."/>
        </authorList>
    </citation>
    <scope>NUCLEOTIDE SEQUENCE [LARGE SCALE GENOMIC DNA]</scope>
    <source>
        <strain evidence="2 3">KCTC 19819</strain>
    </source>
</reference>
<protein>
    <submittedName>
        <fullName evidence="2">Uncharacterized protein</fullName>
    </submittedName>
</protein>
<evidence type="ECO:0000313" key="3">
    <source>
        <dbReference type="Proteomes" id="UP000193577"/>
    </source>
</evidence>
<name>A0AA91PBE7_9MYCO</name>
<proteinExistence type="predicted"/>
<feature type="compositionally biased region" description="Polar residues" evidence="1">
    <location>
        <begin position="1"/>
        <end position="10"/>
    </location>
</feature>
<dbReference type="EMBL" id="NCXO01000072">
    <property type="protein sequence ID" value="OSC25102.1"/>
    <property type="molecule type" value="Genomic_DNA"/>
</dbReference>
<comment type="caution">
    <text evidence="2">The sequence shown here is derived from an EMBL/GenBank/DDBJ whole genome shotgun (WGS) entry which is preliminary data.</text>
</comment>
<accession>A0AA91PBE7</accession>
<gene>
    <name evidence="2" type="ORF">B8W67_19195</name>
</gene>
<sequence length="126" mass="14578">MGAPTAASTRRWSEHAAEGASKSTPPSCRDTTSDPRNRHPTPLPGLPATPRRRARLAVPRMPRTPHRTHPQEEPMSRGTRGPNWPTHRQRARQPRRHIEPEPAPEPREWWRHHHYATSDPDAEWRQ</sequence>
<feature type="compositionally biased region" description="Polar residues" evidence="1">
    <location>
        <begin position="21"/>
        <end position="30"/>
    </location>
</feature>
<keyword evidence="3" id="KW-1185">Reference proteome</keyword>
<organism evidence="2 3">
    <name type="scientific">Mycolicibacillus koreensis</name>
    <dbReference type="NCBI Taxonomy" id="1069220"/>
    <lineage>
        <taxon>Bacteria</taxon>
        <taxon>Bacillati</taxon>
        <taxon>Actinomycetota</taxon>
        <taxon>Actinomycetes</taxon>
        <taxon>Mycobacteriales</taxon>
        <taxon>Mycobacteriaceae</taxon>
        <taxon>Mycolicibacillus</taxon>
    </lineage>
</organism>
<evidence type="ECO:0000313" key="2">
    <source>
        <dbReference type="EMBL" id="OSC25102.1"/>
    </source>
</evidence>
<dbReference type="Proteomes" id="UP000193577">
    <property type="component" value="Unassembled WGS sequence"/>
</dbReference>
<feature type="region of interest" description="Disordered" evidence="1">
    <location>
        <begin position="1"/>
        <end position="126"/>
    </location>
</feature>